<proteinExistence type="predicted"/>
<dbReference type="InterPro" id="IPR047057">
    <property type="entry name" value="MerR_fam"/>
</dbReference>
<evidence type="ECO:0000256" key="1">
    <source>
        <dbReference type="ARBA" id="ARBA00023125"/>
    </source>
</evidence>
<evidence type="ECO:0000313" key="4">
    <source>
        <dbReference type="Proteomes" id="UP000280444"/>
    </source>
</evidence>
<comment type="caution">
    <text evidence="3">The sequence shown here is derived from an EMBL/GenBank/DDBJ whole genome shotgun (WGS) entry which is preliminary data.</text>
</comment>
<dbReference type="Gene3D" id="1.10.1660.10">
    <property type="match status" value="1"/>
</dbReference>
<dbReference type="PROSITE" id="PS00552">
    <property type="entry name" value="HTH_MERR_1"/>
    <property type="match status" value="1"/>
</dbReference>
<dbReference type="InterPro" id="IPR009061">
    <property type="entry name" value="DNA-bd_dom_put_sf"/>
</dbReference>
<dbReference type="RefSeq" id="WP_124869138.1">
    <property type="nucleotide sequence ID" value="NZ_RQZF01000003.1"/>
</dbReference>
<accession>A0A3P1SF13</accession>
<dbReference type="InterPro" id="IPR000551">
    <property type="entry name" value="MerR-type_HTH_dom"/>
</dbReference>
<dbReference type="Gene3D" id="3.20.80.10">
    <property type="entry name" value="Regulatory factor, effector binding domain"/>
    <property type="match status" value="1"/>
</dbReference>
<dbReference type="GO" id="GO:0003700">
    <property type="term" value="F:DNA-binding transcription factor activity"/>
    <property type="evidence" value="ECO:0007669"/>
    <property type="project" value="InterPro"/>
</dbReference>
<keyword evidence="4" id="KW-1185">Reference proteome</keyword>
<evidence type="ECO:0000259" key="2">
    <source>
        <dbReference type="PROSITE" id="PS50937"/>
    </source>
</evidence>
<dbReference type="OrthoDB" id="7849865at2"/>
<protein>
    <submittedName>
        <fullName evidence="3">MerR family DNA-binding transcriptional regulator</fullName>
    </submittedName>
</protein>
<keyword evidence="1 3" id="KW-0238">DNA-binding</keyword>
<dbReference type="PANTHER" id="PTHR30204:SF97">
    <property type="entry name" value="MERR FAMILY REGULATORY PROTEIN"/>
    <property type="match status" value="1"/>
</dbReference>
<dbReference type="AlphaFoldDB" id="A0A3P1SF13"/>
<dbReference type="SMART" id="SM00422">
    <property type="entry name" value="HTH_MERR"/>
    <property type="match status" value="1"/>
</dbReference>
<dbReference type="GO" id="GO:0003677">
    <property type="term" value="F:DNA binding"/>
    <property type="evidence" value="ECO:0007669"/>
    <property type="project" value="UniProtKB-KW"/>
</dbReference>
<dbReference type="PROSITE" id="PS50937">
    <property type="entry name" value="HTH_MERR_2"/>
    <property type="match status" value="1"/>
</dbReference>
<dbReference type="PANTHER" id="PTHR30204">
    <property type="entry name" value="REDOX-CYCLING DRUG-SENSING TRANSCRIPTIONAL ACTIVATOR SOXR"/>
    <property type="match status" value="1"/>
</dbReference>
<dbReference type="CDD" id="cd01107">
    <property type="entry name" value="HTH_BmrR"/>
    <property type="match status" value="1"/>
</dbReference>
<feature type="domain" description="HTH merR-type" evidence="2">
    <location>
        <begin position="1"/>
        <end position="71"/>
    </location>
</feature>
<name>A0A3P1SF13_9ACTO</name>
<dbReference type="InterPro" id="IPR011256">
    <property type="entry name" value="Reg_factor_effector_dom_sf"/>
</dbReference>
<dbReference type="EMBL" id="RQZF01000003">
    <property type="protein sequence ID" value="RRC95510.1"/>
    <property type="molecule type" value="Genomic_DNA"/>
</dbReference>
<sequence>MFTIGIFSQLTGLSVKALHHYDSIGLLAPQTTDPVTGYRYYAAEQARDAATISALRALGMGLPTIQAALNDGATQAVEAFLDESAKQRDAEDAIARTVQDLLRGYAELPSTAVRTVPEQKIVSLRCTLSLTDDVEDSMNEAFAGLLQAVHDAGCEPLDYWWLSFMQADAGAVAMTWAIPVQSLPHADLPVDSGAGFSLTVGVDPEHEETFVRAAEAPSQHGDFVPASPELIALLAAGIDPQGEVRQIYRHQDGQILLELAVVNQV</sequence>
<dbReference type="Proteomes" id="UP000280444">
    <property type="component" value="Unassembled WGS sequence"/>
</dbReference>
<gene>
    <name evidence="3" type="ORF">EII11_04325</name>
</gene>
<dbReference type="Pfam" id="PF13411">
    <property type="entry name" value="MerR_1"/>
    <property type="match status" value="1"/>
</dbReference>
<reference evidence="3 4" key="1">
    <citation type="submission" date="2018-11" db="EMBL/GenBank/DDBJ databases">
        <title>Genomes From Bacteria Associated with the Canine Oral Cavity: a Test Case for Automated Genome-Based Taxonomic Assignment.</title>
        <authorList>
            <person name="Coil D.A."/>
            <person name="Jospin G."/>
            <person name="Darling A.E."/>
            <person name="Wallis C."/>
            <person name="Davis I.J."/>
            <person name="Harris S."/>
            <person name="Eisen J.A."/>
            <person name="Holcombe L.J."/>
            <person name="O'Flynn C."/>
        </authorList>
    </citation>
    <scope>NUCLEOTIDE SEQUENCE [LARGE SCALE GENOMIC DNA]</scope>
    <source>
        <strain evidence="3 4">OH770</strain>
    </source>
</reference>
<organism evidence="3 4">
    <name type="scientific">Schaalia canis</name>
    <dbReference type="NCBI Taxonomy" id="100469"/>
    <lineage>
        <taxon>Bacteria</taxon>
        <taxon>Bacillati</taxon>
        <taxon>Actinomycetota</taxon>
        <taxon>Actinomycetes</taxon>
        <taxon>Actinomycetales</taxon>
        <taxon>Actinomycetaceae</taxon>
        <taxon>Schaalia</taxon>
    </lineage>
</organism>
<dbReference type="SUPFAM" id="SSF46955">
    <property type="entry name" value="Putative DNA-binding domain"/>
    <property type="match status" value="1"/>
</dbReference>
<evidence type="ECO:0000313" key="3">
    <source>
        <dbReference type="EMBL" id="RRC95510.1"/>
    </source>
</evidence>